<proteinExistence type="predicted"/>
<dbReference type="InterPro" id="IPR002921">
    <property type="entry name" value="Fungal_lipase-type"/>
</dbReference>
<feature type="compositionally biased region" description="Basic and acidic residues" evidence="1">
    <location>
        <begin position="327"/>
        <end position="340"/>
    </location>
</feature>
<feature type="region of interest" description="Disordered" evidence="1">
    <location>
        <begin position="321"/>
        <end position="340"/>
    </location>
</feature>
<evidence type="ECO:0000259" key="2">
    <source>
        <dbReference type="Pfam" id="PF01764"/>
    </source>
</evidence>
<accession>A0A0D3IS62</accession>
<dbReference type="InterPro" id="IPR029058">
    <property type="entry name" value="AB_hydrolase_fold"/>
</dbReference>
<dbReference type="GeneID" id="17260294"/>
<reference evidence="4" key="1">
    <citation type="journal article" date="2013" name="Nature">
        <title>Pan genome of the phytoplankton Emiliania underpins its global distribution.</title>
        <authorList>
            <person name="Read B.A."/>
            <person name="Kegel J."/>
            <person name="Klute M.J."/>
            <person name="Kuo A."/>
            <person name="Lefebvre S.C."/>
            <person name="Maumus F."/>
            <person name="Mayer C."/>
            <person name="Miller J."/>
            <person name="Monier A."/>
            <person name="Salamov A."/>
            <person name="Young J."/>
            <person name="Aguilar M."/>
            <person name="Claverie J.M."/>
            <person name="Frickenhaus S."/>
            <person name="Gonzalez K."/>
            <person name="Herman E.K."/>
            <person name="Lin Y.C."/>
            <person name="Napier J."/>
            <person name="Ogata H."/>
            <person name="Sarno A.F."/>
            <person name="Shmutz J."/>
            <person name="Schroeder D."/>
            <person name="de Vargas C."/>
            <person name="Verret F."/>
            <person name="von Dassow P."/>
            <person name="Valentin K."/>
            <person name="Van de Peer Y."/>
            <person name="Wheeler G."/>
            <person name="Dacks J.B."/>
            <person name="Delwiche C.F."/>
            <person name="Dyhrman S.T."/>
            <person name="Glockner G."/>
            <person name="John U."/>
            <person name="Richards T."/>
            <person name="Worden A.Z."/>
            <person name="Zhang X."/>
            <person name="Grigoriev I.V."/>
            <person name="Allen A.E."/>
            <person name="Bidle K."/>
            <person name="Borodovsky M."/>
            <person name="Bowler C."/>
            <person name="Brownlee C."/>
            <person name="Cock J.M."/>
            <person name="Elias M."/>
            <person name="Gladyshev V.N."/>
            <person name="Groth M."/>
            <person name="Guda C."/>
            <person name="Hadaegh A."/>
            <person name="Iglesias-Rodriguez M.D."/>
            <person name="Jenkins J."/>
            <person name="Jones B.M."/>
            <person name="Lawson T."/>
            <person name="Leese F."/>
            <person name="Lindquist E."/>
            <person name="Lobanov A."/>
            <person name="Lomsadze A."/>
            <person name="Malik S.B."/>
            <person name="Marsh M.E."/>
            <person name="Mackinder L."/>
            <person name="Mock T."/>
            <person name="Mueller-Roeber B."/>
            <person name="Pagarete A."/>
            <person name="Parker M."/>
            <person name="Probert I."/>
            <person name="Quesneville H."/>
            <person name="Raines C."/>
            <person name="Rensing S.A."/>
            <person name="Riano-Pachon D.M."/>
            <person name="Richier S."/>
            <person name="Rokitta S."/>
            <person name="Shiraiwa Y."/>
            <person name="Soanes D.M."/>
            <person name="van der Giezen M."/>
            <person name="Wahlund T.M."/>
            <person name="Williams B."/>
            <person name="Wilson W."/>
            <person name="Wolfe G."/>
            <person name="Wurch L.L."/>
        </authorList>
    </citation>
    <scope>NUCLEOTIDE SEQUENCE</scope>
</reference>
<dbReference type="PaxDb" id="2903-EOD14097"/>
<evidence type="ECO:0000313" key="4">
    <source>
        <dbReference type="Proteomes" id="UP000013827"/>
    </source>
</evidence>
<feature type="domain" description="Fungal lipase-type" evidence="2">
    <location>
        <begin position="236"/>
        <end position="288"/>
    </location>
</feature>
<evidence type="ECO:0000313" key="3">
    <source>
        <dbReference type="EnsemblProtists" id="EOD14097"/>
    </source>
</evidence>
<sequence length="340" mass="36538">MMYPPNKPKPSLAYVAAQRTANQAPQQDSLEDARSKAPFWMLQSVLGSSVPDENCEVELDMATWLNAKKPKGTYLYNNVDFVPVLKQVDQANGGNPPPPALVGAPVFGKYITMGSVFATANNASAANALEDRFFLVKVEDGSSYCIGGVTFAPAGSYILSFSATEPGAGAFGEGVEQDGICGCIGEDGWAAEELKPLGCDGPKYCVYTNQLKVHAKMFNGIPDPDDPPVDTVVSNPLKGLKKVLEECHFKDGGKEITIVGWSLGGAQAQIAAVRIAVEYKAKVRLITFDSIMAFTPDSAATIAGTLIADDKVLRYDDFPEPGKINAQRRDSRTCRSRERD</sequence>
<protein>
    <recommendedName>
        <fullName evidence="2">Fungal lipase-type domain-containing protein</fullName>
    </recommendedName>
</protein>
<dbReference type="RefSeq" id="XP_005766526.1">
    <property type="nucleotide sequence ID" value="XM_005766469.1"/>
</dbReference>
<dbReference type="AlphaFoldDB" id="A0A0D3IS62"/>
<dbReference type="Gene3D" id="3.40.50.1820">
    <property type="entry name" value="alpha/beta hydrolase"/>
    <property type="match status" value="1"/>
</dbReference>
<dbReference type="SUPFAM" id="SSF53474">
    <property type="entry name" value="alpha/beta-Hydrolases"/>
    <property type="match status" value="1"/>
</dbReference>
<dbReference type="EnsemblProtists" id="EOD14097">
    <property type="protein sequence ID" value="EOD14097"/>
    <property type="gene ID" value="EMIHUDRAFT_436974"/>
</dbReference>
<reference evidence="3" key="2">
    <citation type="submission" date="2024-10" db="UniProtKB">
        <authorList>
            <consortium name="EnsemblProtists"/>
        </authorList>
    </citation>
    <scope>IDENTIFICATION</scope>
</reference>
<organism evidence="3 4">
    <name type="scientific">Emiliania huxleyi (strain CCMP1516)</name>
    <dbReference type="NCBI Taxonomy" id="280463"/>
    <lineage>
        <taxon>Eukaryota</taxon>
        <taxon>Haptista</taxon>
        <taxon>Haptophyta</taxon>
        <taxon>Prymnesiophyceae</taxon>
        <taxon>Isochrysidales</taxon>
        <taxon>Noelaerhabdaceae</taxon>
        <taxon>Emiliania</taxon>
    </lineage>
</organism>
<keyword evidence="4" id="KW-1185">Reference proteome</keyword>
<dbReference type="KEGG" id="ehx:EMIHUDRAFT_436974"/>
<dbReference type="GO" id="GO:0006629">
    <property type="term" value="P:lipid metabolic process"/>
    <property type="evidence" value="ECO:0007669"/>
    <property type="project" value="InterPro"/>
</dbReference>
<name>A0A0D3IS62_EMIH1</name>
<dbReference type="HOGENOM" id="CLU_068194_0_0_1"/>
<evidence type="ECO:0000256" key="1">
    <source>
        <dbReference type="SAM" id="MobiDB-lite"/>
    </source>
</evidence>
<dbReference type="Proteomes" id="UP000013827">
    <property type="component" value="Unassembled WGS sequence"/>
</dbReference>
<dbReference type="CDD" id="cd00741">
    <property type="entry name" value="Lipase"/>
    <property type="match status" value="1"/>
</dbReference>
<dbReference type="Pfam" id="PF01764">
    <property type="entry name" value="Lipase_3"/>
    <property type="match status" value="1"/>
</dbReference>